<dbReference type="Proteomes" id="UP001267878">
    <property type="component" value="Unassembled WGS sequence"/>
</dbReference>
<accession>A0ABU1VJW2</accession>
<keyword evidence="4" id="KW-0413">Isomerase</keyword>
<dbReference type="PANTHER" id="PTHR43000">
    <property type="entry name" value="DTDP-D-GLUCOSE 4,6-DEHYDRATASE-RELATED"/>
    <property type="match status" value="1"/>
</dbReference>
<evidence type="ECO:0000256" key="2">
    <source>
        <dbReference type="ARBA" id="ARBA00007637"/>
    </source>
</evidence>
<evidence type="ECO:0000313" key="4">
    <source>
        <dbReference type="EMBL" id="MDR7097747.1"/>
    </source>
</evidence>
<sequence>MTGPVVVLGAGGFIGRHLAEAVAASGIPVIAATRRAERFLHPGITNVTAAFDREADFLPLLAHSSAVIHAASISTPGSSAAQPQLEGNLRTTLALIEALQASPGKRLVYLSSGGTLYGDRERSAHEDDPLRPRSYHGAGKAAAEHFVHAWAMQFNGTAVLLRPSNVYGPGQLPRRGFGIIPTAFDCTRSGTSLTIWGDGSAIRDYLYVDDLTTLCQAVLAHALLPGAHTFNASWGKGITLDGLLDAIDATTMHPLKRDYQRPREVDVRQIVPDSAAARDTFDWRPAVALEQGLQRTWLWFTSLP</sequence>
<organism evidence="4 5">
    <name type="scientific">Agrilutibacter niabensis</name>
    <dbReference type="NCBI Taxonomy" id="380628"/>
    <lineage>
        <taxon>Bacteria</taxon>
        <taxon>Pseudomonadati</taxon>
        <taxon>Pseudomonadota</taxon>
        <taxon>Gammaproteobacteria</taxon>
        <taxon>Lysobacterales</taxon>
        <taxon>Lysobacteraceae</taxon>
        <taxon>Agrilutibacter</taxon>
    </lineage>
</organism>
<dbReference type="InterPro" id="IPR036291">
    <property type="entry name" value="NAD(P)-bd_dom_sf"/>
</dbReference>
<comment type="caution">
    <text evidence="4">The sequence shown here is derived from an EMBL/GenBank/DDBJ whole genome shotgun (WGS) entry which is preliminary data.</text>
</comment>
<dbReference type="Gene3D" id="3.40.50.720">
    <property type="entry name" value="NAD(P)-binding Rossmann-like Domain"/>
    <property type="match status" value="1"/>
</dbReference>
<reference evidence="4 5" key="1">
    <citation type="submission" date="2023-07" db="EMBL/GenBank/DDBJ databases">
        <title>Sorghum-associated microbial communities from plants grown in Nebraska, USA.</title>
        <authorList>
            <person name="Schachtman D."/>
        </authorList>
    </citation>
    <scope>NUCLEOTIDE SEQUENCE [LARGE SCALE GENOMIC DNA]</scope>
    <source>
        <strain evidence="4 5">BE187</strain>
    </source>
</reference>
<protein>
    <submittedName>
        <fullName evidence="4">UDP-glucose 4-epimerase</fullName>
        <ecNumber evidence="4">5.1.3.2</ecNumber>
    </submittedName>
</protein>
<name>A0ABU1VJW2_9GAMM</name>
<feature type="domain" description="NAD-dependent epimerase/dehydratase" evidence="3">
    <location>
        <begin position="5"/>
        <end position="222"/>
    </location>
</feature>
<dbReference type="EMBL" id="JAVDVW010000001">
    <property type="protein sequence ID" value="MDR7097747.1"/>
    <property type="molecule type" value="Genomic_DNA"/>
</dbReference>
<dbReference type="Pfam" id="PF01370">
    <property type="entry name" value="Epimerase"/>
    <property type="match status" value="1"/>
</dbReference>
<gene>
    <name evidence="4" type="ORF">J2X04_000094</name>
</gene>
<dbReference type="RefSeq" id="WP_310050857.1">
    <property type="nucleotide sequence ID" value="NZ_JAVDVW010000001.1"/>
</dbReference>
<dbReference type="SUPFAM" id="SSF51735">
    <property type="entry name" value="NAD(P)-binding Rossmann-fold domains"/>
    <property type="match status" value="1"/>
</dbReference>
<evidence type="ECO:0000313" key="5">
    <source>
        <dbReference type="Proteomes" id="UP001267878"/>
    </source>
</evidence>
<comment type="similarity">
    <text evidence="2">Belongs to the NAD(P)-dependent epimerase/dehydratase family.</text>
</comment>
<comment type="pathway">
    <text evidence="1">Bacterial outer membrane biogenesis; LPS O-antigen biosynthesis.</text>
</comment>
<dbReference type="InterPro" id="IPR001509">
    <property type="entry name" value="Epimerase_deHydtase"/>
</dbReference>
<proteinExistence type="inferred from homology"/>
<keyword evidence="5" id="KW-1185">Reference proteome</keyword>
<evidence type="ECO:0000259" key="3">
    <source>
        <dbReference type="Pfam" id="PF01370"/>
    </source>
</evidence>
<dbReference type="EC" id="5.1.3.2" evidence="4"/>
<evidence type="ECO:0000256" key="1">
    <source>
        <dbReference type="ARBA" id="ARBA00005125"/>
    </source>
</evidence>
<dbReference type="GO" id="GO:0003978">
    <property type="term" value="F:UDP-glucose 4-epimerase activity"/>
    <property type="evidence" value="ECO:0007669"/>
    <property type="project" value="UniProtKB-EC"/>
</dbReference>